<proteinExistence type="predicted"/>
<organism evidence="1 2">
    <name type="scientific">Ambrosiozyma monospora</name>
    <name type="common">Yeast</name>
    <name type="synonym">Endomycopsis monosporus</name>
    <dbReference type="NCBI Taxonomy" id="43982"/>
    <lineage>
        <taxon>Eukaryota</taxon>
        <taxon>Fungi</taxon>
        <taxon>Dikarya</taxon>
        <taxon>Ascomycota</taxon>
        <taxon>Saccharomycotina</taxon>
        <taxon>Pichiomycetes</taxon>
        <taxon>Pichiales</taxon>
        <taxon>Pichiaceae</taxon>
        <taxon>Ambrosiozyma</taxon>
    </lineage>
</organism>
<name>A0ACB5TJD0_AMBMO</name>
<reference evidence="1" key="1">
    <citation type="submission" date="2023-04" db="EMBL/GenBank/DDBJ databases">
        <title>Ambrosiozyma monospora NBRC 10751.</title>
        <authorList>
            <person name="Ichikawa N."/>
            <person name="Sato H."/>
            <person name="Tonouchi N."/>
        </authorList>
    </citation>
    <scope>NUCLEOTIDE SEQUENCE</scope>
    <source>
        <strain evidence="1">NBRC 10751</strain>
    </source>
</reference>
<keyword evidence="2" id="KW-1185">Reference proteome</keyword>
<sequence>MYPGMQQQTQQPYNSYNSSFPIYSMSSSQNTATTANSSTQLAAYSSAPSSANNNDYTVNLPYTFPYNGGAQQQQQSQSQAQSQQSQTQQSQNQQQYYQQPRQAPGANYSSALPPISATMYYYNQAQQQQSQTPTQQGYYHSNTQNQYGSHPPFNGGSQSTTPPTATSKTANTAAYTHSSPRSIHTTATASRYSSISTKHKVETPKIYRSVNNQALISQQDYVPSDPAVDISEFTEEDIIVLKNLLPLAEIHKWKFISNRLSKSRSKKLNSDYTIKKFHEMYNLPFNPQNSLLNSNYFLQMNKDTDKKQENFEGLLGSSIPYILCKDGWNYVD</sequence>
<protein>
    <submittedName>
        <fullName evidence="1">Unnamed protein product</fullName>
    </submittedName>
</protein>
<dbReference type="Proteomes" id="UP001165064">
    <property type="component" value="Unassembled WGS sequence"/>
</dbReference>
<evidence type="ECO:0000313" key="1">
    <source>
        <dbReference type="EMBL" id="GME89432.1"/>
    </source>
</evidence>
<evidence type="ECO:0000313" key="2">
    <source>
        <dbReference type="Proteomes" id="UP001165064"/>
    </source>
</evidence>
<comment type="caution">
    <text evidence="1">The sequence shown here is derived from an EMBL/GenBank/DDBJ whole genome shotgun (WGS) entry which is preliminary data.</text>
</comment>
<gene>
    <name evidence="1" type="ORF">Amon02_000850500</name>
</gene>
<accession>A0ACB5TJD0</accession>
<dbReference type="EMBL" id="BSXS01007588">
    <property type="protein sequence ID" value="GME89432.1"/>
    <property type="molecule type" value="Genomic_DNA"/>
</dbReference>